<dbReference type="EMBL" id="JAVLVU010000001">
    <property type="protein sequence ID" value="MDT3401144.1"/>
    <property type="molecule type" value="Genomic_DNA"/>
</dbReference>
<dbReference type="Proteomes" id="UP001258315">
    <property type="component" value="Unassembled WGS sequence"/>
</dbReference>
<protein>
    <recommendedName>
        <fullName evidence="12">Endo-polygalacturonase</fullName>
    </recommendedName>
</protein>
<name>A0ABU3GMX7_9SPHI</name>
<dbReference type="RefSeq" id="WP_311946962.1">
    <property type="nucleotide sequence ID" value="NZ_JAVLVU010000001.1"/>
</dbReference>
<evidence type="ECO:0000256" key="1">
    <source>
        <dbReference type="ARBA" id="ARBA00008834"/>
    </source>
</evidence>
<evidence type="ECO:0000256" key="9">
    <source>
        <dbReference type="RuleBase" id="RU361169"/>
    </source>
</evidence>
<accession>A0ABU3GMX7</accession>
<reference evidence="11" key="1">
    <citation type="submission" date="2023-07" db="EMBL/GenBank/DDBJ databases">
        <title>Functional and genomic diversity of the sorghum phyllosphere microbiome.</title>
        <authorList>
            <person name="Shade A."/>
        </authorList>
    </citation>
    <scope>NUCLEOTIDE SEQUENCE [LARGE SCALE GENOMIC DNA]</scope>
    <source>
        <strain evidence="11">SORGH_AS_0422</strain>
    </source>
</reference>
<evidence type="ECO:0000313" key="11">
    <source>
        <dbReference type="Proteomes" id="UP001258315"/>
    </source>
</evidence>
<keyword evidence="4" id="KW-0325">Glycoprotein</keyword>
<evidence type="ECO:0008006" key="12">
    <source>
        <dbReference type="Google" id="ProtNLM"/>
    </source>
</evidence>
<comment type="function">
    <text evidence="8">Pectinolytic enzyme involved in the degradation of xylogalacturonan (xga), a galacturonan backbone heavily substituted with xylose, and which is one important component of the hairy regions of pectin. Activity requires a galacturonic acid backbone substituted with xylose.</text>
</comment>
<keyword evidence="11" id="KW-1185">Reference proteome</keyword>
<dbReference type="InterPro" id="IPR000743">
    <property type="entry name" value="Glyco_hydro_28"/>
</dbReference>
<keyword evidence="5" id="KW-0119">Carbohydrate metabolism</keyword>
<dbReference type="Pfam" id="PF00295">
    <property type="entry name" value="Glyco_hydro_28"/>
    <property type="match status" value="1"/>
</dbReference>
<comment type="similarity">
    <text evidence="1 9">Belongs to the glycosyl hydrolase 28 family.</text>
</comment>
<keyword evidence="3 9" id="KW-0378">Hydrolase</keyword>
<organism evidence="10 11">
    <name type="scientific">Mucilaginibacter terrae</name>
    <dbReference type="NCBI Taxonomy" id="1955052"/>
    <lineage>
        <taxon>Bacteria</taxon>
        <taxon>Pseudomonadati</taxon>
        <taxon>Bacteroidota</taxon>
        <taxon>Sphingobacteriia</taxon>
        <taxon>Sphingobacteriales</taxon>
        <taxon>Sphingobacteriaceae</taxon>
        <taxon>Mucilaginibacter</taxon>
    </lineage>
</organism>
<keyword evidence="7" id="KW-0624">Polysaccharide degradation</keyword>
<evidence type="ECO:0000256" key="8">
    <source>
        <dbReference type="ARBA" id="ARBA00037278"/>
    </source>
</evidence>
<evidence type="ECO:0000256" key="5">
    <source>
        <dbReference type="ARBA" id="ARBA00023277"/>
    </source>
</evidence>
<dbReference type="PANTHER" id="PTHR31736">
    <property type="match status" value="1"/>
</dbReference>
<gene>
    <name evidence="10" type="ORF">QE417_000216</name>
</gene>
<evidence type="ECO:0000256" key="3">
    <source>
        <dbReference type="ARBA" id="ARBA00022801"/>
    </source>
</evidence>
<keyword evidence="6 9" id="KW-0326">Glycosidase</keyword>
<proteinExistence type="inferred from homology"/>
<keyword evidence="2" id="KW-0677">Repeat</keyword>
<sequence>MKRSKIFILLLLLLFTGKYAKAKLLTYPVPLGIIKQSAFSIRVREALLSWQPIEIYSANVAKTSANHFSPVKTSFGYFDCDNNVEIEVTVKNYIKSARVSPAKYGIVPQIKNNKIVFLLKPGQKISLEINGDIYNNLQLFANQILDKEYVKTDTSLIYFGPGIHNLGRRRLNSNETLYIAGGAVVYGSLIIDHAENVKICGTGILAQLEDFFPNKFLKHTKVNPLSIGERADQILISFSKNVTIDGICVLPHKYSVLIGNSDGVTIQNFKAFSFEGNADGIDIFCSKNINISHIFMRNSDDCIAVYGHRWGYYGNTSNVNVNDAALWADVAHPILIGTHGDSNQPDTLERMRFSDLSILNHHENQLDYQGCIALNAGDDNLIRDITFENVNVERISKGQLINLRVINNRKYNTSPGNRIENILFKNLHYSGLGVPLSIFTGYDSTRNIRNIVFVNLKIGNKVISDTMDGKPSYYKTGDMANIFWSEHVQNVSFITN</sequence>
<dbReference type="Gene3D" id="2.160.20.10">
    <property type="entry name" value="Single-stranded right-handed beta-helix, Pectin lyase-like"/>
    <property type="match status" value="1"/>
</dbReference>
<evidence type="ECO:0000256" key="7">
    <source>
        <dbReference type="ARBA" id="ARBA00023326"/>
    </source>
</evidence>
<comment type="caution">
    <text evidence="10">The sequence shown here is derived from an EMBL/GenBank/DDBJ whole genome shotgun (WGS) entry which is preliminary data.</text>
</comment>
<dbReference type="PANTHER" id="PTHR31736:SF9">
    <property type="entry name" value="ENDO-XYLOGALACTURONAN HYDROLASE A-RELATED"/>
    <property type="match status" value="1"/>
</dbReference>
<evidence type="ECO:0000313" key="10">
    <source>
        <dbReference type="EMBL" id="MDT3401144.1"/>
    </source>
</evidence>
<dbReference type="InterPro" id="IPR012334">
    <property type="entry name" value="Pectin_lyas_fold"/>
</dbReference>
<evidence type="ECO:0000256" key="4">
    <source>
        <dbReference type="ARBA" id="ARBA00023180"/>
    </source>
</evidence>
<dbReference type="InterPro" id="IPR011050">
    <property type="entry name" value="Pectin_lyase_fold/virulence"/>
</dbReference>
<evidence type="ECO:0000256" key="6">
    <source>
        <dbReference type="ARBA" id="ARBA00023295"/>
    </source>
</evidence>
<evidence type="ECO:0000256" key="2">
    <source>
        <dbReference type="ARBA" id="ARBA00022737"/>
    </source>
</evidence>
<dbReference type="SUPFAM" id="SSF51126">
    <property type="entry name" value="Pectin lyase-like"/>
    <property type="match status" value="1"/>
</dbReference>